<keyword evidence="8" id="KW-1185">Reference proteome</keyword>
<dbReference type="InterPro" id="IPR036371">
    <property type="entry name" value="TPK_B1-bd_sf"/>
</dbReference>
<dbReference type="Proteomes" id="UP001431693">
    <property type="component" value="Unassembled WGS sequence"/>
</dbReference>
<evidence type="ECO:0000256" key="4">
    <source>
        <dbReference type="ARBA" id="ARBA00022840"/>
    </source>
</evidence>
<dbReference type="EC" id="2.7.6.2" evidence="5"/>
<evidence type="ECO:0000256" key="5">
    <source>
        <dbReference type="NCBIfam" id="TIGR01378"/>
    </source>
</evidence>
<dbReference type="InterPro" id="IPR007373">
    <property type="entry name" value="Thiamin_PyroPKinase_B1-bd"/>
</dbReference>
<gene>
    <name evidence="7" type="ORF">QJ043_01460</name>
</gene>
<proteinExistence type="predicted"/>
<dbReference type="Gene3D" id="3.40.50.10240">
    <property type="entry name" value="Thiamin pyrophosphokinase, catalytic domain"/>
    <property type="match status" value="1"/>
</dbReference>
<feature type="domain" description="Thiamin pyrophosphokinase thiamin-binding" evidence="6">
    <location>
        <begin position="152"/>
        <end position="209"/>
    </location>
</feature>
<keyword evidence="3" id="KW-0418">Kinase</keyword>
<sequence length="221" mass="22643">MSGRYDALVVAGSPECDPALVAEMAPRCGSVVAVDRGADACATAGVLPDLFVGDGDTVGERGAVWVADAPAVRLDPEKDDTDLSVALDRVRALCGASARVALLGALGGRLDHLLGVLGVCRTHAGLAIDLIDRTTKAQLISPEGRASVAVPGAGTSFSVIPLADDTVVSERGAHWNLDHAHLDALQDLGVSNRVATDEVTVTCHAGCALVICHERSAPLAR</sequence>
<dbReference type="InterPro" id="IPR053149">
    <property type="entry name" value="TPK"/>
</dbReference>
<evidence type="ECO:0000259" key="6">
    <source>
        <dbReference type="SMART" id="SM00983"/>
    </source>
</evidence>
<name>A0ABT6ZJC7_9ACTN</name>
<dbReference type="Pfam" id="PF04265">
    <property type="entry name" value="TPK_B1_binding"/>
    <property type="match status" value="1"/>
</dbReference>
<protein>
    <recommendedName>
        <fullName evidence="5">Thiamine diphosphokinase</fullName>
        <ecNumber evidence="5">2.7.6.2</ecNumber>
    </recommendedName>
</protein>
<evidence type="ECO:0000313" key="7">
    <source>
        <dbReference type="EMBL" id="MDJ1128756.1"/>
    </source>
</evidence>
<dbReference type="InterPro" id="IPR006282">
    <property type="entry name" value="Thi_PPkinase"/>
</dbReference>
<dbReference type="CDD" id="cd07995">
    <property type="entry name" value="TPK"/>
    <property type="match status" value="1"/>
</dbReference>
<dbReference type="SUPFAM" id="SSF63862">
    <property type="entry name" value="Thiamin pyrophosphokinase, substrate-binding domain"/>
    <property type="match status" value="1"/>
</dbReference>
<dbReference type="Pfam" id="PF04263">
    <property type="entry name" value="TPK_catalytic"/>
    <property type="match status" value="1"/>
</dbReference>
<accession>A0ABT6ZJC7</accession>
<keyword evidence="4" id="KW-0067">ATP-binding</keyword>
<reference evidence="7" key="1">
    <citation type="submission" date="2023-05" db="EMBL/GenBank/DDBJ databases">
        <title>[olsenella] sp. nov., isolated from a pig farm feces dump.</title>
        <authorList>
            <person name="Chang Y.-H."/>
        </authorList>
    </citation>
    <scope>NUCLEOTIDE SEQUENCE</scope>
    <source>
        <strain evidence="7">YH-ols2217</strain>
    </source>
</reference>
<dbReference type="InterPro" id="IPR036759">
    <property type="entry name" value="TPK_catalytic_sf"/>
</dbReference>
<dbReference type="PANTHER" id="PTHR41299:SF1">
    <property type="entry name" value="THIAMINE PYROPHOSPHOKINASE"/>
    <property type="match status" value="1"/>
</dbReference>
<comment type="caution">
    <text evidence="7">The sequence shown here is derived from an EMBL/GenBank/DDBJ whole genome shotgun (WGS) entry which is preliminary data.</text>
</comment>
<dbReference type="EMBL" id="JASJEX010000001">
    <property type="protein sequence ID" value="MDJ1128756.1"/>
    <property type="molecule type" value="Genomic_DNA"/>
</dbReference>
<dbReference type="InterPro" id="IPR007371">
    <property type="entry name" value="TPK_catalytic"/>
</dbReference>
<dbReference type="GO" id="GO:0004788">
    <property type="term" value="F:thiamine diphosphokinase activity"/>
    <property type="evidence" value="ECO:0007669"/>
    <property type="project" value="UniProtKB-EC"/>
</dbReference>
<keyword evidence="1 7" id="KW-0808">Transferase</keyword>
<evidence type="ECO:0000313" key="8">
    <source>
        <dbReference type="Proteomes" id="UP001431693"/>
    </source>
</evidence>
<dbReference type="RefSeq" id="WP_283712396.1">
    <property type="nucleotide sequence ID" value="NZ_JASJEW010000001.1"/>
</dbReference>
<dbReference type="PANTHER" id="PTHR41299">
    <property type="entry name" value="THIAMINE PYROPHOSPHOKINASE"/>
    <property type="match status" value="1"/>
</dbReference>
<evidence type="ECO:0000256" key="1">
    <source>
        <dbReference type="ARBA" id="ARBA00022679"/>
    </source>
</evidence>
<dbReference type="SUPFAM" id="SSF63999">
    <property type="entry name" value="Thiamin pyrophosphokinase, catalytic domain"/>
    <property type="match status" value="1"/>
</dbReference>
<evidence type="ECO:0000256" key="3">
    <source>
        <dbReference type="ARBA" id="ARBA00022777"/>
    </source>
</evidence>
<evidence type="ECO:0000256" key="2">
    <source>
        <dbReference type="ARBA" id="ARBA00022741"/>
    </source>
</evidence>
<organism evidence="7 8">
    <name type="scientific">Kribbibacterium absianum</name>
    <dbReference type="NCBI Taxonomy" id="3044210"/>
    <lineage>
        <taxon>Bacteria</taxon>
        <taxon>Bacillati</taxon>
        <taxon>Actinomycetota</taxon>
        <taxon>Coriobacteriia</taxon>
        <taxon>Coriobacteriales</taxon>
        <taxon>Kribbibacteriaceae</taxon>
        <taxon>Kribbibacterium</taxon>
    </lineage>
</organism>
<dbReference type="NCBIfam" id="TIGR01378">
    <property type="entry name" value="thi_PPkinase"/>
    <property type="match status" value="1"/>
</dbReference>
<dbReference type="SMART" id="SM00983">
    <property type="entry name" value="TPK_B1_binding"/>
    <property type="match status" value="1"/>
</dbReference>
<keyword evidence="2" id="KW-0547">Nucleotide-binding</keyword>